<dbReference type="EMBL" id="JACHBL010000001">
    <property type="protein sequence ID" value="MBB5598789.1"/>
    <property type="molecule type" value="Genomic_DNA"/>
</dbReference>
<evidence type="ECO:0000313" key="1">
    <source>
        <dbReference type="EMBL" id="MBB5598789.1"/>
    </source>
</evidence>
<name>A0A7W9DBR6_9MICC</name>
<gene>
    <name evidence="1" type="ORF">BKA12_001869</name>
</gene>
<keyword evidence="2" id="KW-1185">Reference proteome</keyword>
<dbReference type="Proteomes" id="UP000523863">
    <property type="component" value="Unassembled WGS sequence"/>
</dbReference>
<comment type="caution">
    <text evidence="1">The sequence shown here is derived from an EMBL/GenBank/DDBJ whole genome shotgun (WGS) entry which is preliminary data.</text>
</comment>
<dbReference type="RefSeq" id="WP_183643006.1">
    <property type="nucleotide sequence ID" value="NZ_JACHBL010000001.1"/>
</dbReference>
<evidence type="ECO:0000313" key="2">
    <source>
        <dbReference type="Proteomes" id="UP000523863"/>
    </source>
</evidence>
<organism evidence="1 2">
    <name type="scientific">Neomicrococcus lactis</name>
    <dbReference type="NCBI Taxonomy" id="732241"/>
    <lineage>
        <taxon>Bacteria</taxon>
        <taxon>Bacillati</taxon>
        <taxon>Actinomycetota</taxon>
        <taxon>Actinomycetes</taxon>
        <taxon>Micrococcales</taxon>
        <taxon>Micrococcaceae</taxon>
        <taxon>Neomicrococcus</taxon>
    </lineage>
</organism>
<dbReference type="AlphaFoldDB" id="A0A7W9DBR6"/>
<reference evidence="1 2" key="1">
    <citation type="submission" date="2020-08" db="EMBL/GenBank/DDBJ databases">
        <title>Sequencing the genomes of 1000 actinobacteria strains.</title>
        <authorList>
            <person name="Klenk H.-P."/>
        </authorList>
    </citation>
    <scope>NUCLEOTIDE SEQUENCE [LARGE SCALE GENOMIC DNA]</scope>
    <source>
        <strain evidence="1 2">DSM 23694</strain>
    </source>
</reference>
<sequence>MKPVNLIVFVVVAALIAGGAFFAGWWLRPAEQVVLQNIPQSVPVMATAQYRKLGGQTLAVGQVQAGRSLSITVPAGLELLHVVTRVALAKGDQVTGSSFIGTVNDQPRFILATSIPLYRDIRIGDRGSDVAALLKSFDLPKGNVATWRLLHAVRKLYVAQKLEGPKTASGEPMLKRDHFVSADPEFAGTVETVAKPGEVLPDSGALAVISLGKDRGVFRLDVLQVESLKVGDKVDLTISGQAAKGVISAISEFSAGSGDQIAGKNVTVELSSIPSGVAISRGQSIEWITPRDSAAVLTVPLTSLKQDEEGDFVTVALSASEQRKVHVAVTKTQDGYAVVEPTDELNDGTALVLE</sequence>
<accession>A0A7W9DBR6</accession>
<protein>
    <submittedName>
        <fullName evidence="1">Uncharacterized protein</fullName>
    </submittedName>
</protein>
<proteinExistence type="predicted"/>